<organism evidence="1 2">
    <name type="scientific">Mythimna separata</name>
    <name type="common">Oriental armyworm</name>
    <name type="synonym">Pseudaletia separata</name>
    <dbReference type="NCBI Taxonomy" id="271217"/>
    <lineage>
        <taxon>Eukaryota</taxon>
        <taxon>Metazoa</taxon>
        <taxon>Ecdysozoa</taxon>
        <taxon>Arthropoda</taxon>
        <taxon>Hexapoda</taxon>
        <taxon>Insecta</taxon>
        <taxon>Pterygota</taxon>
        <taxon>Neoptera</taxon>
        <taxon>Endopterygota</taxon>
        <taxon>Lepidoptera</taxon>
        <taxon>Glossata</taxon>
        <taxon>Ditrysia</taxon>
        <taxon>Noctuoidea</taxon>
        <taxon>Noctuidae</taxon>
        <taxon>Noctuinae</taxon>
        <taxon>Hadenini</taxon>
        <taxon>Mythimna</taxon>
    </lineage>
</organism>
<gene>
    <name evidence="1" type="ORF">PYW07_006482</name>
</gene>
<keyword evidence="2" id="KW-1185">Reference proteome</keyword>
<evidence type="ECO:0000313" key="2">
    <source>
        <dbReference type="Proteomes" id="UP001231518"/>
    </source>
</evidence>
<dbReference type="Proteomes" id="UP001231518">
    <property type="component" value="Chromosome 19"/>
</dbReference>
<protein>
    <submittedName>
        <fullName evidence="1">Uncharacterized protein</fullName>
    </submittedName>
</protein>
<comment type="caution">
    <text evidence="1">The sequence shown here is derived from an EMBL/GenBank/DDBJ whole genome shotgun (WGS) entry which is preliminary data.</text>
</comment>
<dbReference type="EMBL" id="JARGEI010000007">
    <property type="protein sequence ID" value="KAJ8728786.1"/>
    <property type="molecule type" value="Genomic_DNA"/>
</dbReference>
<sequence length="179" mass="20686">MNINNKEKSKVNKKTVKKKKLRTYIESSSENSDILSLADTDNSECETFDDFITTCLEEQVEKENFEPALPFGVSDVEYFTGDDDICKKDDWIVAKFATKKSLKHFVGHVLRIKDKIPTVKFVRKVKNSRGSKGLVFTYPNVEDVCEMQLDDVIKVLPQPNISRRGQIMFDFDLRCYNIQ</sequence>
<name>A0AAD7YTR7_MYTSE</name>
<reference evidence="1" key="1">
    <citation type="submission" date="2023-03" db="EMBL/GenBank/DDBJ databases">
        <title>Chromosome-level genomes of two armyworms, Mythimna separata and Mythimna loreyi, provide insights into the biosynthesis and reception of sex pheromones.</title>
        <authorList>
            <person name="Zhao H."/>
        </authorList>
    </citation>
    <scope>NUCLEOTIDE SEQUENCE</scope>
    <source>
        <strain evidence="1">BeijingLab</strain>
        <tissue evidence="1">Pupa</tissue>
    </source>
</reference>
<accession>A0AAD7YTR7</accession>
<proteinExistence type="predicted"/>
<evidence type="ECO:0000313" key="1">
    <source>
        <dbReference type="EMBL" id="KAJ8728786.1"/>
    </source>
</evidence>
<dbReference type="AlphaFoldDB" id="A0AAD7YTR7"/>